<organism evidence="2 3">
    <name type="scientific">Ophiophagus hannah</name>
    <name type="common">King cobra</name>
    <name type="synonym">Naja hannah</name>
    <dbReference type="NCBI Taxonomy" id="8665"/>
    <lineage>
        <taxon>Eukaryota</taxon>
        <taxon>Metazoa</taxon>
        <taxon>Chordata</taxon>
        <taxon>Craniata</taxon>
        <taxon>Vertebrata</taxon>
        <taxon>Euteleostomi</taxon>
        <taxon>Lepidosauria</taxon>
        <taxon>Squamata</taxon>
        <taxon>Bifurcata</taxon>
        <taxon>Unidentata</taxon>
        <taxon>Episquamata</taxon>
        <taxon>Toxicofera</taxon>
        <taxon>Serpentes</taxon>
        <taxon>Colubroidea</taxon>
        <taxon>Elapidae</taxon>
        <taxon>Elapinae</taxon>
        <taxon>Ophiophagus</taxon>
    </lineage>
</organism>
<sequence length="72" mass="7937">MIAVFPGKVEKLESFQGDRSRLSEAEVFALLLVQVPSYARRLELLVLKLQLLPQLSTLQSAIQTLTRAALGA</sequence>
<dbReference type="PANTHER" id="PTHR46345">
    <property type="entry name" value="INVERTED FORMIN-2"/>
    <property type="match status" value="1"/>
</dbReference>
<dbReference type="Gene3D" id="1.20.58.2220">
    <property type="entry name" value="Formin, FH2 domain"/>
    <property type="match status" value="1"/>
</dbReference>
<dbReference type="AlphaFoldDB" id="V8NJS9"/>
<dbReference type="Pfam" id="PF02181">
    <property type="entry name" value="FH2"/>
    <property type="match status" value="1"/>
</dbReference>
<dbReference type="Proteomes" id="UP000018936">
    <property type="component" value="Unassembled WGS sequence"/>
</dbReference>
<dbReference type="InterPro" id="IPR015425">
    <property type="entry name" value="FH2_Formin"/>
</dbReference>
<dbReference type="OrthoDB" id="26518at2759"/>
<dbReference type="SUPFAM" id="SSF101447">
    <property type="entry name" value="Formin homology 2 domain (FH2 domain)"/>
    <property type="match status" value="1"/>
</dbReference>
<protein>
    <recommendedName>
        <fullName evidence="1">FH2 domain-containing protein</fullName>
    </recommendedName>
</protein>
<comment type="caution">
    <text evidence="2">The sequence shown here is derived from an EMBL/GenBank/DDBJ whole genome shotgun (WGS) entry which is preliminary data.</text>
</comment>
<reference evidence="2 3" key="1">
    <citation type="journal article" date="2013" name="Proc. Natl. Acad. Sci. U.S.A.">
        <title>The king cobra genome reveals dynamic gene evolution and adaptation in the snake venom system.</title>
        <authorList>
            <person name="Vonk F.J."/>
            <person name="Casewell N.R."/>
            <person name="Henkel C.V."/>
            <person name="Heimberg A.M."/>
            <person name="Jansen H.J."/>
            <person name="McCleary R.J."/>
            <person name="Kerkkamp H.M."/>
            <person name="Vos R.A."/>
            <person name="Guerreiro I."/>
            <person name="Calvete J.J."/>
            <person name="Wuster W."/>
            <person name="Woods A.E."/>
            <person name="Logan J.M."/>
            <person name="Harrison R.A."/>
            <person name="Castoe T.A."/>
            <person name="de Koning A.P."/>
            <person name="Pollock D.D."/>
            <person name="Yandell M."/>
            <person name="Calderon D."/>
            <person name="Renjifo C."/>
            <person name="Currier R.B."/>
            <person name="Salgado D."/>
            <person name="Pla D."/>
            <person name="Sanz L."/>
            <person name="Hyder A.S."/>
            <person name="Ribeiro J.M."/>
            <person name="Arntzen J.W."/>
            <person name="van den Thillart G.E."/>
            <person name="Boetzer M."/>
            <person name="Pirovano W."/>
            <person name="Dirks R.P."/>
            <person name="Spaink H.P."/>
            <person name="Duboule D."/>
            <person name="McGlinn E."/>
            <person name="Kini R.M."/>
            <person name="Richardson M.K."/>
        </authorList>
    </citation>
    <scope>NUCLEOTIDE SEQUENCE</scope>
    <source>
        <tissue evidence="2">Blood</tissue>
    </source>
</reference>
<accession>V8NJS9</accession>
<gene>
    <name evidence="2" type="ORF">L345_12334</name>
</gene>
<dbReference type="PROSITE" id="PS51444">
    <property type="entry name" value="FH2"/>
    <property type="match status" value="1"/>
</dbReference>
<evidence type="ECO:0000259" key="1">
    <source>
        <dbReference type="PROSITE" id="PS51444"/>
    </source>
</evidence>
<feature type="non-terminal residue" evidence="2">
    <location>
        <position position="1"/>
    </location>
</feature>
<name>V8NJS9_OPHHA</name>
<dbReference type="EMBL" id="AZIM01003587">
    <property type="protein sequence ID" value="ETE61913.1"/>
    <property type="molecule type" value="Genomic_DNA"/>
</dbReference>
<dbReference type="InterPro" id="IPR042201">
    <property type="entry name" value="FH2_Formin_sf"/>
</dbReference>
<dbReference type="PANTHER" id="PTHR46345:SF8">
    <property type="entry name" value="FORMIN 3, ISOFORM B"/>
    <property type="match status" value="1"/>
</dbReference>
<proteinExistence type="predicted"/>
<feature type="domain" description="FH2" evidence="1">
    <location>
        <begin position="1"/>
        <end position="72"/>
    </location>
</feature>
<evidence type="ECO:0000313" key="3">
    <source>
        <dbReference type="Proteomes" id="UP000018936"/>
    </source>
</evidence>
<evidence type="ECO:0000313" key="2">
    <source>
        <dbReference type="EMBL" id="ETE61913.1"/>
    </source>
</evidence>
<keyword evidence="3" id="KW-1185">Reference proteome</keyword>